<dbReference type="STRING" id="1028.SAMN05661096_01638"/>
<evidence type="ECO:0000313" key="3">
    <source>
        <dbReference type="EMBL" id="SMG27668.1"/>
    </source>
</evidence>
<dbReference type="Pfam" id="PF18962">
    <property type="entry name" value="Por_Secre_tail"/>
    <property type="match status" value="1"/>
</dbReference>
<keyword evidence="4" id="KW-1185">Reference proteome</keyword>
<evidence type="ECO:0000259" key="2">
    <source>
        <dbReference type="Pfam" id="PF18962"/>
    </source>
</evidence>
<evidence type="ECO:0000256" key="1">
    <source>
        <dbReference type="SAM" id="MobiDB-lite"/>
    </source>
</evidence>
<dbReference type="NCBIfam" id="TIGR04183">
    <property type="entry name" value="Por_Secre_tail"/>
    <property type="match status" value="1"/>
</dbReference>
<reference evidence="4" key="1">
    <citation type="submission" date="2017-04" db="EMBL/GenBank/DDBJ databases">
        <authorList>
            <person name="Varghese N."/>
            <person name="Submissions S."/>
        </authorList>
    </citation>
    <scope>NUCLEOTIDE SEQUENCE [LARGE SCALE GENOMIC DNA]</scope>
    <source>
        <strain evidence="4">DSM 4125</strain>
    </source>
</reference>
<name>A0A1X7JK17_9BACT</name>
<dbReference type="AlphaFoldDB" id="A0A1X7JK17"/>
<feature type="domain" description="Secretion system C-terminal sorting" evidence="2">
    <location>
        <begin position="55"/>
        <end position="134"/>
    </location>
</feature>
<accession>A0A1X7JK17</accession>
<feature type="compositionally biased region" description="Acidic residues" evidence="1">
    <location>
        <begin position="1"/>
        <end position="32"/>
    </location>
</feature>
<protein>
    <submittedName>
        <fullName evidence="3">Por secretion system C-terminal sorting domain-containing protein</fullName>
    </submittedName>
</protein>
<gene>
    <name evidence="3" type="ORF">SAMN05661096_01638</name>
</gene>
<sequence>GGEDDGGEGDDDEGEGDGGDDDGDEGDDNNEGDGDKNVEEPIVNLKLDSILNQKIYPNPLRGDYSFRLRIAESSKADLKFIRIFNQAGKQIEWENIYFSESRIEVNLPSSLKSGTYFLQISYSNGNESSHRFVVQ</sequence>
<organism evidence="3 4">
    <name type="scientific">Marivirga sericea</name>
    <dbReference type="NCBI Taxonomy" id="1028"/>
    <lineage>
        <taxon>Bacteria</taxon>
        <taxon>Pseudomonadati</taxon>
        <taxon>Bacteroidota</taxon>
        <taxon>Cytophagia</taxon>
        <taxon>Cytophagales</taxon>
        <taxon>Marivirgaceae</taxon>
        <taxon>Marivirga</taxon>
    </lineage>
</organism>
<dbReference type="RefSeq" id="WP_176223748.1">
    <property type="nucleotide sequence ID" value="NZ_FXAW01000003.1"/>
</dbReference>
<feature type="region of interest" description="Disordered" evidence="1">
    <location>
        <begin position="1"/>
        <end position="41"/>
    </location>
</feature>
<dbReference type="InterPro" id="IPR026444">
    <property type="entry name" value="Secre_tail"/>
</dbReference>
<proteinExistence type="predicted"/>
<feature type="non-terminal residue" evidence="3">
    <location>
        <position position="1"/>
    </location>
</feature>
<dbReference type="Proteomes" id="UP000193804">
    <property type="component" value="Unassembled WGS sequence"/>
</dbReference>
<dbReference type="Gene3D" id="2.60.120.380">
    <property type="match status" value="1"/>
</dbReference>
<dbReference type="EMBL" id="FXAW01000003">
    <property type="protein sequence ID" value="SMG27668.1"/>
    <property type="molecule type" value="Genomic_DNA"/>
</dbReference>
<evidence type="ECO:0000313" key="4">
    <source>
        <dbReference type="Proteomes" id="UP000193804"/>
    </source>
</evidence>